<evidence type="ECO:0000256" key="11">
    <source>
        <dbReference type="ARBA" id="ARBA00037387"/>
    </source>
</evidence>
<name>A0A3S4AST3_9MICO</name>
<feature type="transmembrane region" description="Helical" evidence="16">
    <location>
        <begin position="356"/>
        <end position="376"/>
    </location>
</feature>
<evidence type="ECO:0000256" key="6">
    <source>
        <dbReference type="ARBA" id="ARBA00022679"/>
    </source>
</evidence>
<keyword evidence="8 16" id="KW-0812">Transmembrane</keyword>
<dbReference type="PANTHER" id="PTHR33843">
    <property type="entry name" value="ASCORBATE-SPECIFIC PTS SYSTEM EIIC COMPONENT"/>
    <property type="match status" value="1"/>
</dbReference>
<evidence type="ECO:0000313" key="18">
    <source>
        <dbReference type="EMBL" id="RWZ55071.1"/>
    </source>
</evidence>
<dbReference type="Pfam" id="PF03611">
    <property type="entry name" value="EIIC-GAT"/>
    <property type="match status" value="1"/>
</dbReference>
<dbReference type="AlphaFoldDB" id="A0A3S4AST3"/>
<feature type="transmembrane region" description="Helical" evidence="16">
    <location>
        <begin position="97"/>
        <end position="117"/>
    </location>
</feature>
<keyword evidence="6" id="KW-0808">Transferase</keyword>
<evidence type="ECO:0000256" key="5">
    <source>
        <dbReference type="ARBA" id="ARBA00022597"/>
    </source>
</evidence>
<dbReference type="OrthoDB" id="9796178at2"/>
<evidence type="ECO:0000256" key="3">
    <source>
        <dbReference type="ARBA" id="ARBA00022448"/>
    </source>
</evidence>
<reference evidence="18 19" key="1">
    <citation type="submission" date="2018-12" db="EMBL/GenBank/DDBJ databases">
        <authorList>
            <person name="Li F."/>
        </authorList>
    </citation>
    <scope>NUCLEOTIDE SEQUENCE [LARGE SCALE GENOMIC DNA]</scope>
    <source>
        <strain evidence="18 19">8H24J-4-2</strain>
    </source>
</reference>
<dbReference type="PANTHER" id="PTHR33843:SF4">
    <property type="entry name" value="ASCORBATE-SPECIFIC PTS SYSTEM EIIC COMPONENT"/>
    <property type="match status" value="1"/>
</dbReference>
<feature type="transmembrane region" description="Helical" evidence="16">
    <location>
        <begin position="53"/>
        <end position="77"/>
    </location>
</feature>
<feature type="transmembrane region" description="Helical" evidence="16">
    <location>
        <begin position="383"/>
        <end position="401"/>
    </location>
</feature>
<organism evidence="18 19">
    <name type="scientific">Labedella populi</name>
    <dbReference type="NCBI Taxonomy" id="2498850"/>
    <lineage>
        <taxon>Bacteria</taxon>
        <taxon>Bacillati</taxon>
        <taxon>Actinomycetota</taxon>
        <taxon>Actinomycetes</taxon>
        <taxon>Micrococcales</taxon>
        <taxon>Microbacteriaceae</taxon>
        <taxon>Labedella</taxon>
    </lineage>
</organism>
<comment type="similarity">
    <text evidence="12">Belongs to the UlaA family.</text>
</comment>
<evidence type="ECO:0000256" key="12">
    <source>
        <dbReference type="ARBA" id="ARBA00038218"/>
    </source>
</evidence>
<dbReference type="InterPro" id="IPR051562">
    <property type="entry name" value="Ascorbate-PTS_EIIC"/>
</dbReference>
<proteinExistence type="inferred from homology"/>
<evidence type="ECO:0000256" key="9">
    <source>
        <dbReference type="ARBA" id="ARBA00022989"/>
    </source>
</evidence>
<evidence type="ECO:0000256" key="15">
    <source>
        <dbReference type="SAM" id="MobiDB-lite"/>
    </source>
</evidence>
<comment type="caution">
    <text evidence="18">The sequence shown here is derived from an EMBL/GenBank/DDBJ whole genome shotgun (WGS) entry which is preliminary data.</text>
</comment>
<dbReference type="InterPro" id="IPR013011">
    <property type="entry name" value="PTS_EIIB_2"/>
</dbReference>
<keyword evidence="5" id="KW-0762">Sugar transport</keyword>
<dbReference type="GO" id="GO:0009401">
    <property type="term" value="P:phosphoenolpyruvate-dependent sugar phosphotransferase system"/>
    <property type="evidence" value="ECO:0007669"/>
    <property type="project" value="UniProtKB-KW"/>
</dbReference>
<feature type="transmembrane region" description="Helical" evidence="16">
    <location>
        <begin position="325"/>
        <end position="350"/>
    </location>
</feature>
<accession>A0A3S4AST3</accession>
<evidence type="ECO:0000256" key="16">
    <source>
        <dbReference type="SAM" id="Phobius"/>
    </source>
</evidence>
<keyword evidence="19" id="KW-1185">Reference proteome</keyword>
<dbReference type="Proteomes" id="UP000288603">
    <property type="component" value="Unassembled WGS sequence"/>
</dbReference>
<comment type="subunit">
    <text evidence="2">Homodimer.</text>
</comment>
<dbReference type="EMBL" id="RZNC01000009">
    <property type="protein sequence ID" value="RWZ55071.1"/>
    <property type="molecule type" value="Genomic_DNA"/>
</dbReference>
<dbReference type="CDD" id="cd05563">
    <property type="entry name" value="PTS_IIB_ascorbate"/>
    <property type="match status" value="1"/>
</dbReference>
<feature type="transmembrane region" description="Helical" evidence="16">
    <location>
        <begin position="15"/>
        <end position="33"/>
    </location>
</feature>
<keyword evidence="10 16" id="KW-0472">Membrane</keyword>
<keyword evidence="7" id="KW-0598">Phosphotransferase system</keyword>
<feature type="transmembrane region" description="Helical" evidence="16">
    <location>
        <begin position="269"/>
        <end position="291"/>
    </location>
</feature>
<feature type="compositionally biased region" description="Low complexity" evidence="15">
    <location>
        <begin position="505"/>
        <end position="516"/>
    </location>
</feature>
<evidence type="ECO:0000256" key="1">
    <source>
        <dbReference type="ARBA" id="ARBA00004651"/>
    </source>
</evidence>
<dbReference type="GO" id="GO:0008982">
    <property type="term" value="F:protein-N(PI)-phosphohistidine-sugar phosphotransferase activity"/>
    <property type="evidence" value="ECO:0007669"/>
    <property type="project" value="InterPro"/>
</dbReference>
<feature type="transmembrane region" description="Helical" evidence="16">
    <location>
        <begin position="421"/>
        <end position="454"/>
    </location>
</feature>
<evidence type="ECO:0000256" key="14">
    <source>
        <dbReference type="ARBA" id="ARBA00042859"/>
    </source>
</evidence>
<feature type="transmembrane region" description="Helical" evidence="16">
    <location>
        <begin position="230"/>
        <end position="249"/>
    </location>
</feature>
<keyword evidence="3" id="KW-0813">Transport</keyword>
<evidence type="ECO:0000256" key="7">
    <source>
        <dbReference type="ARBA" id="ARBA00022683"/>
    </source>
</evidence>
<dbReference type="Gene3D" id="3.40.50.2300">
    <property type="match status" value="1"/>
</dbReference>
<dbReference type="InterPro" id="IPR036095">
    <property type="entry name" value="PTS_EIIB-like_sf"/>
</dbReference>
<keyword evidence="4" id="KW-1003">Cell membrane</keyword>
<feature type="transmembrane region" description="Helical" evidence="16">
    <location>
        <begin position="129"/>
        <end position="145"/>
    </location>
</feature>
<evidence type="ECO:0000256" key="10">
    <source>
        <dbReference type="ARBA" id="ARBA00023136"/>
    </source>
</evidence>
<dbReference type="RefSeq" id="WP_128500264.1">
    <property type="nucleotide sequence ID" value="NZ_RZNC01000009.1"/>
</dbReference>
<dbReference type="PROSITE" id="PS51099">
    <property type="entry name" value="PTS_EIIB_TYPE_2"/>
    <property type="match status" value="1"/>
</dbReference>
<dbReference type="InterPro" id="IPR003501">
    <property type="entry name" value="PTS_EIIB_2/3"/>
</dbReference>
<evidence type="ECO:0000256" key="2">
    <source>
        <dbReference type="ARBA" id="ARBA00011738"/>
    </source>
</evidence>
<evidence type="ECO:0000256" key="4">
    <source>
        <dbReference type="ARBA" id="ARBA00022475"/>
    </source>
</evidence>
<evidence type="ECO:0000256" key="8">
    <source>
        <dbReference type="ARBA" id="ARBA00022692"/>
    </source>
</evidence>
<protein>
    <recommendedName>
        <fullName evidence="13">Ascorbate-specific PTS system EIIC component</fullName>
    </recommendedName>
    <alternativeName>
        <fullName evidence="14">Ascorbate-specific permease IIC component UlaA</fullName>
    </alternativeName>
</protein>
<feature type="transmembrane region" description="Helical" evidence="16">
    <location>
        <begin position="151"/>
        <end position="171"/>
    </location>
</feature>
<feature type="compositionally biased region" description="Low complexity" evidence="15">
    <location>
        <begin position="472"/>
        <end position="482"/>
    </location>
</feature>
<comment type="subcellular location">
    <subcellularLocation>
        <location evidence="1">Cell membrane</location>
        <topology evidence="1">Multi-pass membrane protein</topology>
    </subcellularLocation>
</comment>
<gene>
    <name evidence="18" type="ORF">ELQ92_15730</name>
</gene>
<feature type="region of interest" description="Disordered" evidence="15">
    <location>
        <begin position="464"/>
        <end position="516"/>
    </location>
</feature>
<dbReference type="GO" id="GO:0005886">
    <property type="term" value="C:plasma membrane"/>
    <property type="evidence" value="ECO:0007669"/>
    <property type="project" value="UniProtKB-SubCell"/>
</dbReference>
<evidence type="ECO:0000259" key="17">
    <source>
        <dbReference type="PROSITE" id="PS51099"/>
    </source>
</evidence>
<evidence type="ECO:0000313" key="19">
    <source>
        <dbReference type="Proteomes" id="UP000288603"/>
    </source>
</evidence>
<feature type="domain" description="PTS EIIB type-2" evidence="17">
    <location>
        <begin position="528"/>
        <end position="618"/>
    </location>
</feature>
<dbReference type="Pfam" id="PF02302">
    <property type="entry name" value="PTS_IIB"/>
    <property type="match status" value="1"/>
</dbReference>
<sequence>MSTFEDIVEVITNNLFSQVAVLIGIIAIVGLALQRKPVEQVIAGGLRATIGVVVLNIGVEIFVGGLSSFQVIVASAMGLEPPRAESTLVDFGAGQGSVVPLIIAGGFLVHLLLVRLFRAARFVYLTGHLMYWMSVVIAASLVEAFGDVNRWVLAAVGSLLIGCYWVLQPLWTAPLMRKVMGDEQVGLAHTDSTIAIAAGYGAKALRLGDPKRHDSENLKLPRALSFFKDINVSTAFVIGVIMLVAIAFADATVLEEQMGDATVLPGVWALLQALRFAAGIAILLFGVRMFLSEIVPAFKGLSERALPGAKPALDLPVTFTQAPTAVMLGFLSSTVVFLLLMGLFASMGWFVLVPPMIMLFFGGGAGGVFGNAVAGWRGAVFGGVLNGVVLAFGQWIGWGVWGDTAPELATLADSDWFVVGWLLAGLGSLLAPLGAWTLWVIAGIVVAATVLILVALGRRHRDEPADADADAETAGTAGNADASAPAAVTVPDPAHPADGSEAGDTAGAASSRRTARAAHAAIPRPEMLSVLAVCGAGMGSSLILRTTAQKALEQMGIDATIDHSDVGSARGRRVDLVIAQASYLSEVGDIAPVAVPITSFVDVKHVRARLEDALEAKGWL</sequence>
<dbReference type="InterPro" id="IPR004703">
    <property type="entry name" value="PTS_sugar-sp_permease"/>
</dbReference>
<keyword evidence="9 16" id="KW-1133">Transmembrane helix</keyword>
<dbReference type="SUPFAM" id="SSF52794">
    <property type="entry name" value="PTS system IIB component-like"/>
    <property type="match status" value="1"/>
</dbReference>
<evidence type="ECO:0000256" key="13">
    <source>
        <dbReference type="ARBA" id="ARBA00039702"/>
    </source>
</evidence>
<comment type="function">
    <text evidence="11">The phosphoenolpyruvate-dependent sugar phosphotransferase system (sugar PTS), a major carbohydrate active transport system, catalyzes the phosphorylation of incoming sugar substrates concomitantly with their translocation across the cell membrane. The enzyme II UlaABC PTS system is involved in ascorbate transport.</text>
</comment>